<sequence length="117" mass="13390">MDERYSDQKIGDYGSTTATDCKVTKETDKVNGKCITTIQKKRNRTALIMSNNTWRQLFEIFSSASKDFRKTINNTHQHLERGNKYSPTLPHSQTPRATSPKSSTANWQKMSQMVFAP</sequence>
<evidence type="ECO:0000256" key="1">
    <source>
        <dbReference type="SAM" id="MobiDB-lite"/>
    </source>
</evidence>
<keyword evidence="3" id="KW-1185">Reference proteome</keyword>
<name>A0A3P7DVQ4_WUCBA</name>
<dbReference type="InParanoid" id="A0A3P7DVQ4"/>
<proteinExistence type="predicted"/>
<accession>A0A3P7DVQ4</accession>
<evidence type="ECO:0000313" key="2">
    <source>
        <dbReference type="EMBL" id="VDM07559.1"/>
    </source>
</evidence>
<dbReference type="Proteomes" id="UP000270924">
    <property type="component" value="Unassembled WGS sequence"/>
</dbReference>
<feature type="region of interest" description="Disordered" evidence="1">
    <location>
        <begin position="77"/>
        <end position="110"/>
    </location>
</feature>
<gene>
    <name evidence="2" type="ORF">WBA_LOCUS945</name>
</gene>
<dbReference type="EMBL" id="UYWW01000165">
    <property type="protein sequence ID" value="VDM07559.1"/>
    <property type="molecule type" value="Genomic_DNA"/>
</dbReference>
<dbReference type="AlphaFoldDB" id="A0A3P7DVQ4"/>
<organism evidence="2 3">
    <name type="scientific">Wuchereria bancrofti</name>
    <dbReference type="NCBI Taxonomy" id="6293"/>
    <lineage>
        <taxon>Eukaryota</taxon>
        <taxon>Metazoa</taxon>
        <taxon>Ecdysozoa</taxon>
        <taxon>Nematoda</taxon>
        <taxon>Chromadorea</taxon>
        <taxon>Rhabditida</taxon>
        <taxon>Spirurina</taxon>
        <taxon>Spiruromorpha</taxon>
        <taxon>Filarioidea</taxon>
        <taxon>Onchocercidae</taxon>
        <taxon>Wuchereria</taxon>
    </lineage>
</organism>
<reference evidence="2 3" key="1">
    <citation type="submission" date="2018-11" db="EMBL/GenBank/DDBJ databases">
        <authorList>
            <consortium name="Pathogen Informatics"/>
        </authorList>
    </citation>
    <scope>NUCLEOTIDE SEQUENCE [LARGE SCALE GENOMIC DNA]</scope>
</reference>
<protein>
    <submittedName>
        <fullName evidence="2">Uncharacterized protein</fullName>
    </submittedName>
</protein>
<evidence type="ECO:0000313" key="3">
    <source>
        <dbReference type="Proteomes" id="UP000270924"/>
    </source>
</evidence>
<feature type="compositionally biased region" description="Polar residues" evidence="1">
    <location>
        <begin position="85"/>
        <end position="110"/>
    </location>
</feature>